<proteinExistence type="inferred from homology"/>
<evidence type="ECO:0000256" key="13">
    <source>
        <dbReference type="ARBA" id="ARBA00033470"/>
    </source>
</evidence>
<keyword evidence="10" id="KW-0418">Kinase</keyword>
<keyword evidence="9" id="KW-0547">Nucleotide-binding</keyword>
<accession>A0ABP4LLP9</accession>
<keyword evidence="12" id="KW-0460">Magnesium</keyword>
<evidence type="ECO:0000256" key="8">
    <source>
        <dbReference type="ARBA" id="ARBA00022723"/>
    </source>
</evidence>
<evidence type="ECO:0000259" key="15">
    <source>
        <dbReference type="Pfam" id="PF01326"/>
    </source>
</evidence>
<evidence type="ECO:0000313" key="16">
    <source>
        <dbReference type="EMBL" id="GAA1526829.1"/>
    </source>
</evidence>
<comment type="catalytic activity">
    <reaction evidence="14">
        <text>pyruvate + ATP + H2O = phosphoenolpyruvate + AMP + phosphate + 2 H(+)</text>
        <dbReference type="Rhea" id="RHEA:11364"/>
        <dbReference type="ChEBI" id="CHEBI:15361"/>
        <dbReference type="ChEBI" id="CHEBI:15377"/>
        <dbReference type="ChEBI" id="CHEBI:15378"/>
        <dbReference type="ChEBI" id="CHEBI:30616"/>
        <dbReference type="ChEBI" id="CHEBI:43474"/>
        <dbReference type="ChEBI" id="CHEBI:58702"/>
        <dbReference type="ChEBI" id="CHEBI:456215"/>
        <dbReference type="EC" id="2.7.9.2"/>
    </reaction>
</comment>
<dbReference type="InterPro" id="IPR006319">
    <property type="entry name" value="PEP_synth"/>
</dbReference>
<dbReference type="Gene3D" id="3.30.470.20">
    <property type="entry name" value="ATP-grasp fold, B domain"/>
    <property type="match status" value="1"/>
</dbReference>
<dbReference type="Gene3D" id="3.30.1490.20">
    <property type="entry name" value="ATP-grasp fold, A domain"/>
    <property type="match status" value="2"/>
</dbReference>
<sequence>MFTRALDDPACADPAEAGGKAAGLAGLARAGLPVSAGFVVTVPAHRAFVAARGTVPAAVADAVRQSYERLGGGKDVAVAVRSSGTTEDGTTASLAGRFDTWLDVTGAEAVLDHVRRCWTGTARSPGTGMGVVVQRMVRARAAGVMFTVSPVTGDRSRIVVEAGWGLGLAVVGGEITPDRWTVDKVGLTVLERVAGDKRIEYRRGHLAVAVTGARRERLCLSDDEVLELAALGKRVEREEGRAQDVEFAFGDDGLVLLQRRPETVWSNRARPPRFAAGQGVTAWIGAAVTAGPTQQSPGGLT</sequence>
<keyword evidence="11" id="KW-0067">ATP-binding</keyword>
<protein>
    <recommendedName>
        <fullName evidence="6">Phosphoenolpyruvate synthase</fullName>
        <ecNumber evidence="5">2.7.9.2</ecNumber>
    </recommendedName>
    <alternativeName>
        <fullName evidence="13">Pyruvate, water dikinase</fullName>
    </alternativeName>
</protein>
<keyword evidence="17" id="KW-1185">Reference proteome</keyword>
<organism evidence="16 17">
    <name type="scientific">Dactylosporangium maewongense</name>
    <dbReference type="NCBI Taxonomy" id="634393"/>
    <lineage>
        <taxon>Bacteria</taxon>
        <taxon>Bacillati</taxon>
        <taxon>Actinomycetota</taxon>
        <taxon>Actinomycetes</taxon>
        <taxon>Micromonosporales</taxon>
        <taxon>Micromonosporaceae</taxon>
        <taxon>Dactylosporangium</taxon>
    </lineage>
</organism>
<evidence type="ECO:0000256" key="10">
    <source>
        <dbReference type="ARBA" id="ARBA00022777"/>
    </source>
</evidence>
<dbReference type="PANTHER" id="PTHR43030:SF1">
    <property type="entry name" value="PHOSPHOENOLPYRUVATE SYNTHASE"/>
    <property type="match status" value="1"/>
</dbReference>
<comment type="function">
    <text evidence="2">Catalyzes the phosphorylation of pyruvate to phosphoenolpyruvate.</text>
</comment>
<evidence type="ECO:0000256" key="12">
    <source>
        <dbReference type="ARBA" id="ARBA00022842"/>
    </source>
</evidence>
<dbReference type="SUPFAM" id="SSF56059">
    <property type="entry name" value="Glutathione synthetase ATP-binding domain-like"/>
    <property type="match status" value="1"/>
</dbReference>
<dbReference type="InterPro" id="IPR013815">
    <property type="entry name" value="ATP_grasp_subdomain_1"/>
</dbReference>
<comment type="similarity">
    <text evidence="4">Belongs to the PEP-utilizing enzyme family.</text>
</comment>
<dbReference type="EC" id="2.7.9.2" evidence="5"/>
<comment type="cofactor">
    <cofactor evidence="1">
        <name>Mg(2+)</name>
        <dbReference type="ChEBI" id="CHEBI:18420"/>
    </cofactor>
</comment>
<reference evidence="17" key="1">
    <citation type="journal article" date="2019" name="Int. J. Syst. Evol. Microbiol.">
        <title>The Global Catalogue of Microorganisms (GCM) 10K type strain sequencing project: providing services to taxonomists for standard genome sequencing and annotation.</title>
        <authorList>
            <consortium name="The Broad Institute Genomics Platform"/>
            <consortium name="The Broad Institute Genome Sequencing Center for Infectious Disease"/>
            <person name="Wu L."/>
            <person name="Ma J."/>
        </authorList>
    </citation>
    <scope>NUCLEOTIDE SEQUENCE [LARGE SCALE GENOMIC DNA]</scope>
    <source>
        <strain evidence="17">JCM 15933</strain>
    </source>
</reference>
<evidence type="ECO:0000256" key="11">
    <source>
        <dbReference type="ARBA" id="ARBA00022840"/>
    </source>
</evidence>
<dbReference type="InterPro" id="IPR002192">
    <property type="entry name" value="PPDK_AMP/ATP-bd"/>
</dbReference>
<evidence type="ECO:0000256" key="7">
    <source>
        <dbReference type="ARBA" id="ARBA00022679"/>
    </source>
</evidence>
<name>A0ABP4LLP9_9ACTN</name>
<evidence type="ECO:0000256" key="5">
    <source>
        <dbReference type="ARBA" id="ARBA00011996"/>
    </source>
</evidence>
<keyword evidence="7" id="KW-0808">Transferase</keyword>
<keyword evidence="8" id="KW-0479">Metal-binding</keyword>
<feature type="domain" description="Pyruvate phosphate dikinase AMP/ATP-binding" evidence="15">
    <location>
        <begin position="53"/>
        <end position="269"/>
    </location>
</feature>
<evidence type="ECO:0000256" key="6">
    <source>
        <dbReference type="ARBA" id="ARBA00021623"/>
    </source>
</evidence>
<comment type="pathway">
    <text evidence="3">Carbohydrate biosynthesis; gluconeogenesis.</text>
</comment>
<comment type="caution">
    <text evidence="16">The sequence shown here is derived from an EMBL/GenBank/DDBJ whole genome shotgun (WGS) entry which is preliminary data.</text>
</comment>
<evidence type="ECO:0000256" key="9">
    <source>
        <dbReference type="ARBA" id="ARBA00022741"/>
    </source>
</evidence>
<evidence type="ECO:0000256" key="2">
    <source>
        <dbReference type="ARBA" id="ARBA00002988"/>
    </source>
</evidence>
<dbReference type="EMBL" id="BAAAQD010000010">
    <property type="protein sequence ID" value="GAA1526829.1"/>
    <property type="molecule type" value="Genomic_DNA"/>
</dbReference>
<evidence type="ECO:0000256" key="1">
    <source>
        <dbReference type="ARBA" id="ARBA00001946"/>
    </source>
</evidence>
<evidence type="ECO:0000256" key="4">
    <source>
        <dbReference type="ARBA" id="ARBA00007837"/>
    </source>
</evidence>
<evidence type="ECO:0000256" key="3">
    <source>
        <dbReference type="ARBA" id="ARBA00004742"/>
    </source>
</evidence>
<gene>
    <name evidence="16" type="ORF">GCM10009827_049600</name>
</gene>
<dbReference type="Proteomes" id="UP001501470">
    <property type="component" value="Unassembled WGS sequence"/>
</dbReference>
<evidence type="ECO:0000256" key="14">
    <source>
        <dbReference type="ARBA" id="ARBA00047700"/>
    </source>
</evidence>
<dbReference type="Pfam" id="PF01326">
    <property type="entry name" value="PPDK_N"/>
    <property type="match status" value="1"/>
</dbReference>
<evidence type="ECO:0000313" key="17">
    <source>
        <dbReference type="Proteomes" id="UP001501470"/>
    </source>
</evidence>
<dbReference type="PANTHER" id="PTHR43030">
    <property type="entry name" value="PHOSPHOENOLPYRUVATE SYNTHASE"/>
    <property type="match status" value="1"/>
</dbReference>